<dbReference type="RefSeq" id="XP_011305399.1">
    <property type="nucleotide sequence ID" value="XM_011307097.1"/>
</dbReference>
<dbReference type="PANTHER" id="PTHR21402">
    <property type="entry name" value="GAMETOCYTE SPECIFIC FACTOR 1-RELATED"/>
    <property type="match status" value="1"/>
</dbReference>
<evidence type="ECO:0000256" key="4">
    <source>
        <dbReference type="SAM" id="MobiDB-lite"/>
    </source>
</evidence>
<dbReference type="PANTHER" id="PTHR21402:SF5">
    <property type="entry name" value="GAMETOCYTE SPECIFIC FACTOR 1"/>
    <property type="match status" value="1"/>
</dbReference>
<feature type="compositionally biased region" description="Polar residues" evidence="4">
    <location>
        <begin position="165"/>
        <end position="182"/>
    </location>
</feature>
<dbReference type="InterPro" id="IPR036236">
    <property type="entry name" value="Znf_C2H2_sf"/>
</dbReference>
<sequence>MEPMVTCPLDKNHQILKNRLQFHLVRCKKNHDMSKKGTCEYNSTHIMDKHELQAHHLTCIDRYEIEEKQYSQDEENCEQWKGILSVQDVIKACENLATYGDNWDNDPEVETYDPHKANENKEIITGLIVASKSAKKAFRNEQRRKMAQFDSPKVSKVATAKVNQVHVSAKPQNAPKTGPSISTKDKPKGVDRSEKKNQKASTVADQLAANMKFLNICEKKTEDFPALKPPKSFSSIVKERKTSKK</sequence>
<dbReference type="Proteomes" id="UP000694866">
    <property type="component" value="Unplaced"/>
</dbReference>
<dbReference type="GO" id="GO:0008270">
    <property type="term" value="F:zinc ion binding"/>
    <property type="evidence" value="ECO:0007669"/>
    <property type="project" value="UniProtKB-KW"/>
</dbReference>
<evidence type="ECO:0000256" key="1">
    <source>
        <dbReference type="ARBA" id="ARBA00022723"/>
    </source>
</evidence>
<protein>
    <submittedName>
        <fullName evidence="7">Uncharacterized protein isoform X1</fullName>
    </submittedName>
</protein>
<keyword evidence="6" id="KW-1185">Reference proteome</keyword>
<feature type="domain" description="CHHC U11-48K-type" evidence="5">
    <location>
        <begin position="36"/>
        <end position="63"/>
    </location>
</feature>
<dbReference type="KEGG" id="fas:105267921"/>
<dbReference type="InterPro" id="IPR022776">
    <property type="entry name" value="TRM13/UPF0224_CHHC_Znf_dom"/>
</dbReference>
<keyword evidence="1" id="KW-0479">Metal-binding</keyword>
<dbReference type="OrthoDB" id="5839404at2759"/>
<feature type="region of interest" description="Disordered" evidence="4">
    <location>
        <begin position="224"/>
        <end position="245"/>
    </location>
</feature>
<dbReference type="SUPFAM" id="SSF57667">
    <property type="entry name" value="beta-beta-alpha zinc fingers"/>
    <property type="match status" value="1"/>
</dbReference>
<dbReference type="InterPro" id="IPR051591">
    <property type="entry name" value="UPF0224_FAM112_RNA_Proc"/>
</dbReference>
<dbReference type="PROSITE" id="PS51800">
    <property type="entry name" value="ZF_CHHC_U11_48K"/>
    <property type="match status" value="2"/>
</dbReference>
<organism evidence="6 7">
    <name type="scientific">Fopius arisanus</name>
    <dbReference type="NCBI Taxonomy" id="64838"/>
    <lineage>
        <taxon>Eukaryota</taxon>
        <taxon>Metazoa</taxon>
        <taxon>Ecdysozoa</taxon>
        <taxon>Arthropoda</taxon>
        <taxon>Hexapoda</taxon>
        <taxon>Insecta</taxon>
        <taxon>Pterygota</taxon>
        <taxon>Neoptera</taxon>
        <taxon>Endopterygota</taxon>
        <taxon>Hymenoptera</taxon>
        <taxon>Apocrita</taxon>
        <taxon>Ichneumonoidea</taxon>
        <taxon>Braconidae</taxon>
        <taxon>Opiinae</taxon>
        <taxon>Fopius</taxon>
    </lineage>
</organism>
<proteinExistence type="predicted"/>
<reference evidence="7" key="1">
    <citation type="submission" date="2025-08" db="UniProtKB">
        <authorList>
            <consortium name="RefSeq"/>
        </authorList>
    </citation>
    <scope>IDENTIFICATION</scope>
    <source>
        <strain evidence="7">USDA-PBARC FA_bdor</strain>
        <tissue evidence="7">Whole organism</tissue>
    </source>
</reference>
<evidence type="ECO:0000313" key="6">
    <source>
        <dbReference type="Proteomes" id="UP000694866"/>
    </source>
</evidence>
<feature type="region of interest" description="Disordered" evidence="4">
    <location>
        <begin position="165"/>
        <end position="203"/>
    </location>
</feature>
<accession>A0A9R1U219</accession>
<name>A0A9R1U219_9HYME</name>
<gene>
    <name evidence="7" type="primary">LOC105267921</name>
</gene>
<evidence type="ECO:0000259" key="5">
    <source>
        <dbReference type="PROSITE" id="PS51800"/>
    </source>
</evidence>
<feature type="domain" description="CHHC U11-48K-type" evidence="5">
    <location>
        <begin position="4"/>
        <end position="31"/>
    </location>
</feature>
<dbReference type="GeneID" id="105267921"/>
<evidence type="ECO:0000256" key="2">
    <source>
        <dbReference type="ARBA" id="ARBA00022771"/>
    </source>
</evidence>
<feature type="compositionally biased region" description="Basic and acidic residues" evidence="4">
    <location>
        <begin position="183"/>
        <end position="197"/>
    </location>
</feature>
<keyword evidence="2" id="KW-0863">Zinc-finger</keyword>
<evidence type="ECO:0000256" key="3">
    <source>
        <dbReference type="ARBA" id="ARBA00022833"/>
    </source>
</evidence>
<dbReference type="AlphaFoldDB" id="A0A9R1U219"/>
<keyword evidence="3" id="KW-0862">Zinc</keyword>
<dbReference type="Pfam" id="PF05253">
    <property type="entry name" value="zf-U11-48K"/>
    <property type="match status" value="2"/>
</dbReference>
<evidence type="ECO:0000313" key="7">
    <source>
        <dbReference type="RefSeq" id="XP_011305399.1"/>
    </source>
</evidence>